<feature type="binding site" evidence="15">
    <location>
        <begin position="36"/>
        <end position="40"/>
    </location>
    <ligand>
        <name>GTP</name>
        <dbReference type="ChEBI" id="CHEBI:37565"/>
        <label>1</label>
    </ligand>
</feature>
<dbReference type="Pfam" id="PF02421">
    <property type="entry name" value="FeoB_N"/>
    <property type="match status" value="1"/>
</dbReference>
<feature type="transmembrane region" description="Helical" evidence="17">
    <location>
        <begin position="685"/>
        <end position="706"/>
    </location>
</feature>
<keyword evidence="10 17" id="KW-0408">Iron</keyword>
<comment type="subcellular location">
    <subcellularLocation>
        <location evidence="2">Cell inner membrane</location>
        <topology evidence="2">Multi-pass membrane protein</topology>
    </subcellularLocation>
    <subcellularLocation>
        <location evidence="17">Cell membrane</location>
        <topology evidence="17">Multi-pass membrane protein</topology>
    </subcellularLocation>
</comment>
<dbReference type="InterPro" id="IPR003373">
    <property type="entry name" value="Fe2_transport_prot-B"/>
</dbReference>
<keyword evidence="6" id="KW-0997">Cell inner membrane</keyword>
<feature type="domain" description="FeoB-type G" evidence="18">
    <location>
        <begin position="4"/>
        <end position="168"/>
    </location>
</feature>
<feature type="binding site" evidence="15">
    <location>
        <begin position="119"/>
        <end position="122"/>
    </location>
    <ligand>
        <name>GTP</name>
        <dbReference type="ChEBI" id="CHEBI:37565"/>
        <label>1</label>
    </ligand>
</feature>
<feature type="binding site" evidence="15">
    <location>
        <begin position="11"/>
        <end position="18"/>
    </location>
    <ligand>
        <name>GTP</name>
        <dbReference type="ChEBI" id="CHEBI:37565"/>
        <label>1</label>
    </ligand>
</feature>
<feature type="transmembrane region" description="Helical" evidence="17">
    <location>
        <begin position="741"/>
        <end position="760"/>
    </location>
</feature>
<keyword evidence="7 17" id="KW-0812">Transmembrane</keyword>
<dbReference type="InterPro" id="IPR050860">
    <property type="entry name" value="FeoB_GTPase"/>
</dbReference>
<feature type="transmembrane region" description="Helical" evidence="17">
    <location>
        <begin position="518"/>
        <end position="538"/>
    </location>
</feature>
<evidence type="ECO:0000256" key="15">
    <source>
        <dbReference type="PIRSR" id="PIRSR603373-1"/>
    </source>
</evidence>
<dbReference type="FunFam" id="3.40.50.300:FF:000426">
    <property type="entry name" value="Ferrous iron transport protein B"/>
    <property type="match status" value="1"/>
</dbReference>
<dbReference type="Gene3D" id="1.10.287.1770">
    <property type="match status" value="1"/>
</dbReference>
<evidence type="ECO:0000256" key="4">
    <source>
        <dbReference type="ARBA" id="ARBA00022475"/>
    </source>
</evidence>
<dbReference type="RefSeq" id="WP_132012356.1">
    <property type="nucleotide sequence ID" value="NZ_SLUN01000001.1"/>
</dbReference>
<dbReference type="Gene3D" id="3.40.50.300">
    <property type="entry name" value="P-loop containing nucleotide triphosphate hydrolases"/>
    <property type="match status" value="1"/>
</dbReference>
<dbReference type="InterPro" id="IPR011642">
    <property type="entry name" value="Gate_dom"/>
</dbReference>
<feature type="transmembrane region" description="Helical" evidence="17">
    <location>
        <begin position="713"/>
        <end position="735"/>
    </location>
</feature>
<feature type="binding site" evidence="15">
    <location>
        <begin position="148"/>
        <end position="150"/>
    </location>
    <ligand>
        <name>GTP</name>
        <dbReference type="ChEBI" id="CHEBI:37565"/>
        <label>1</label>
    </ligand>
</feature>
<keyword evidence="3 17" id="KW-0813">Transport</keyword>
<evidence type="ECO:0000256" key="2">
    <source>
        <dbReference type="ARBA" id="ARBA00004429"/>
    </source>
</evidence>
<keyword evidence="16" id="KW-0460">Magnesium</keyword>
<keyword evidence="12 15" id="KW-0342">GTP-binding</keyword>
<dbReference type="EMBL" id="SLUN01000001">
    <property type="protein sequence ID" value="TCL76971.1"/>
    <property type="molecule type" value="Genomic_DNA"/>
</dbReference>
<dbReference type="PRINTS" id="PR00326">
    <property type="entry name" value="GTP1OBG"/>
</dbReference>
<comment type="function">
    <text evidence="1 17">Probable transporter of a GTP-driven Fe(2+) uptake system.</text>
</comment>
<reference evidence="19 20" key="1">
    <citation type="submission" date="2019-03" db="EMBL/GenBank/DDBJ databases">
        <title>Genomic Encyclopedia of Type Strains, Phase IV (KMG-IV): sequencing the most valuable type-strain genomes for metagenomic binning, comparative biology and taxonomic classification.</title>
        <authorList>
            <person name="Goeker M."/>
        </authorList>
    </citation>
    <scope>NUCLEOTIDE SEQUENCE [LARGE SCALE GENOMIC DNA]</scope>
    <source>
        <strain evidence="19 20">LX-B</strain>
    </source>
</reference>
<dbReference type="SUPFAM" id="SSF52540">
    <property type="entry name" value="P-loop containing nucleoside triphosphate hydrolases"/>
    <property type="match status" value="1"/>
</dbReference>
<evidence type="ECO:0000256" key="13">
    <source>
        <dbReference type="ARBA" id="ARBA00023136"/>
    </source>
</evidence>
<evidence type="ECO:0000313" key="20">
    <source>
        <dbReference type="Proteomes" id="UP000295008"/>
    </source>
</evidence>
<dbReference type="GO" id="GO:0005886">
    <property type="term" value="C:plasma membrane"/>
    <property type="evidence" value="ECO:0007669"/>
    <property type="project" value="UniProtKB-SubCell"/>
</dbReference>
<feature type="transmembrane region" description="Helical" evidence="17">
    <location>
        <begin position="313"/>
        <end position="334"/>
    </location>
</feature>
<feature type="binding site" evidence="15">
    <location>
        <begin position="59"/>
        <end position="62"/>
    </location>
    <ligand>
        <name>GTP</name>
        <dbReference type="ChEBI" id="CHEBI:37565"/>
        <label>1</label>
    </ligand>
</feature>
<feature type="binding site" evidence="16">
    <location>
        <position position="26"/>
    </location>
    <ligand>
        <name>Mg(2+)</name>
        <dbReference type="ChEBI" id="CHEBI:18420"/>
        <label>2</label>
    </ligand>
</feature>
<feature type="transmembrane region" description="Helical" evidence="17">
    <location>
        <begin position="289"/>
        <end position="307"/>
    </location>
</feature>
<sequence length="779" mass="84706">MAKVQTIAVVGNPNCGKTTLFNALTGSNQRIGNWPGVTVEKKEGRMVLDGGGEAITLVDLPGIYSLAVQSEDERVARDYILSGEPGLVVNILDATNLERNLYLTTQLVEMGVPVLILANMMDLAAAKGIAIDLAGLEKRLGCPVVGISATQKKDLGRVKEAMAKAWRERTVSRKLAQYPAAVEQILEAWTPKLKEVAKTLGATDRWVGLKLLEQDAWVIAKVVAAGALPEQEIRAELAKIEAESGETSDVVLADARYQFIYQLTEGVLRRSAAKESASDRIDKVAMHRWLGIPLFLGMMYVVFWATINVGGAFIDFFDILFGTIFVDGLGHLLATLSVPEWLISIVAGGIGAGVQTLATFIPVIFMLFFMLSILEDSGYMARAAFVMDRFMRWIGLPGKSFVPMLVGFGCGVPAIMSARTLENKRDRYLTVFMIPLMSCGARLPVYALFGAAFFGAGSGNMVFSLYLVGMVLAVLTGLLLKNTLFRGEPAHFVMEMPAYHMPRFGNIMSYTWSRLKVFLFRTKIIIVVVAILALLNSFGTDGTFGNEDSSKSVLSQIGRTITPIFEPMGMEKDNWPAAVGIFTGILAKEAVVGTLNSLYSQIDYVAADEKDAAAGEEEGFDFWAGIKEAGASIPDALSGVWDSLRDPLGLGIVSSDQEAVAEEVGADQRVYASMKRYFPQGPLQAYAYLLLVLIYMPCVAALGAILREIGKGYGMLALGYLTLLAWIVATLFYQLTLGHQVIWIVVPLLMFAAMVLYFWWLGRGNQGSLNDGAGPKLSV</sequence>
<dbReference type="AlphaFoldDB" id="A0A4R1SBS7"/>
<evidence type="ECO:0000256" key="14">
    <source>
        <dbReference type="NCBIfam" id="TIGR00437"/>
    </source>
</evidence>
<keyword evidence="4" id="KW-1003">Cell membrane</keyword>
<evidence type="ECO:0000256" key="16">
    <source>
        <dbReference type="PIRSR" id="PIRSR603373-2"/>
    </source>
</evidence>
<evidence type="ECO:0000256" key="3">
    <source>
        <dbReference type="ARBA" id="ARBA00022448"/>
    </source>
</evidence>
<evidence type="ECO:0000256" key="6">
    <source>
        <dbReference type="ARBA" id="ARBA00022519"/>
    </source>
</evidence>
<feature type="binding site" evidence="16">
    <location>
        <position position="23"/>
    </location>
    <ligand>
        <name>Mg(2+)</name>
        <dbReference type="ChEBI" id="CHEBI:18420"/>
        <label>2</label>
    </ligand>
</feature>
<dbReference type="InterPro" id="IPR030389">
    <property type="entry name" value="G_FEOB_dom"/>
</dbReference>
<dbReference type="Proteomes" id="UP000295008">
    <property type="component" value="Unassembled WGS sequence"/>
</dbReference>
<dbReference type="PANTHER" id="PTHR43185">
    <property type="entry name" value="FERROUS IRON TRANSPORT PROTEIN B"/>
    <property type="match status" value="1"/>
</dbReference>
<feature type="binding site" evidence="16">
    <location>
        <position position="25"/>
    </location>
    <ligand>
        <name>Mg(2+)</name>
        <dbReference type="ChEBI" id="CHEBI:18420"/>
        <label>2</label>
    </ligand>
</feature>
<evidence type="ECO:0000256" key="1">
    <source>
        <dbReference type="ARBA" id="ARBA00003926"/>
    </source>
</evidence>
<proteinExistence type="inferred from homology"/>
<keyword evidence="20" id="KW-1185">Reference proteome</keyword>
<evidence type="ECO:0000313" key="19">
    <source>
        <dbReference type="EMBL" id="TCL76971.1"/>
    </source>
</evidence>
<dbReference type="GO" id="GO:0015093">
    <property type="term" value="F:ferrous iron transmembrane transporter activity"/>
    <property type="evidence" value="ECO:0007669"/>
    <property type="project" value="UniProtKB-UniRule"/>
</dbReference>
<keyword evidence="16" id="KW-0479">Metal-binding</keyword>
<keyword evidence="5 17" id="KW-0410">Iron transport</keyword>
<dbReference type="Pfam" id="PF17910">
    <property type="entry name" value="FeoB_Cyto"/>
    <property type="match status" value="1"/>
</dbReference>
<evidence type="ECO:0000256" key="5">
    <source>
        <dbReference type="ARBA" id="ARBA00022496"/>
    </source>
</evidence>
<dbReference type="NCBIfam" id="NF007105">
    <property type="entry name" value="PRK09554.1"/>
    <property type="match status" value="1"/>
</dbReference>
<gene>
    <name evidence="19" type="ORF">EDC14_1001256</name>
</gene>
<name>A0A4R1SBS7_HYDET</name>
<organism evidence="19 20">
    <name type="scientific">Hydrogenispora ethanolica</name>
    <dbReference type="NCBI Taxonomy" id="1082276"/>
    <lineage>
        <taxon>Bacteria</taxon>
        <taxon>Bacillati</taxon>
        <taxon>Bacillota</taxon>
        <taxon>Hydrogenispora</taxon>
    </lineage>
</organism>
<evidence type="ECO:0000256" key="8">
    <source>
        <dbReference type="ARBA" id="ARBA00022741"/>
    </source>
</evidence>
<dbReference type="InterPro" id="IPR006073">
    <property type="entry name" value="GTP-bd"/>
</dbReference>
<feature type="transmembrane region" description="Helical" evidence="17">
    <location>
        <begin position="341"/>
        <end position="374"/>
    </location>
</feature>
<evidence type="ECO:0000259" key="18">
    <source>
        <dbReference type="PROSITE" id="PS51711"/>
    </source>
</evidence>
<evidence type="ECO:0000256" key="17">
    <source>
        <dbReference type="RuleBase" id="RU362098"/>
    </source>
</evidence>
<keyword evidence="8 15" id="KW-0547">Nucleotide-binding</keyword>
<dbReference type="GO" id="GO:0005525">
    <property type="term" value="F:GTP binding"/>
    <property type="evidence" value="ECO:0007669"/>
    <property type="project" value="UniProtKB-KW"/>
</dbReference>
<comment type="similarity">
    <text evidence="17">Belongs to the TRAFAC class TrmE-Era-EngA-EngB-Septin-like GTPase superfamily. FeoB GTPase (TC 9.A.8) family.</text>
</comment>
<dbReference type="Pfam" id="PF07670">
    <property type="entry name" value="Gate"/>
    <property type="match status" value="2"/>
</dbReference>
<evidence type="ECO:0000256" key="12">
    <source>
        <dbReference type="ARBA" id="ARBA00023134"/>
    </source>
</evidence>
<dbReference type="InterPro" id="IPR027417">
    <property type="entry name" value="P-loop_NTPase"/>
</dbReference>
<evidence type="ECO:0000256" key="9">
    <source>
        <dbReference type="ARBA" id="ARBA00022989"/>
    </source>
</evidence>
<evidence type="ECO:0000256" key="11">
    <source>
        <dbReference type="ARBA" id="ARBA00023065"/>
    </source>
</evidence>
<dbReference type="PANTHER" id="PTHR43185:SF1">
    <property type="entry name" value="FE(2+) TRANSPORTER FEOB"/>
    <property type="match status" value="1"/>
</dbReference>
<comment type="caution">
    <text evidence="19">The sequence shown here is derived from an EMBL/GenBank/DDBJ whole genome shotgun (WGS) entry which is preliminary data.</text>
</comment>
<dbReference type="GO" id="GO:0046872">
    <property type="term" value="F:metal ion binding"/>
    <property type="evidence" value="ECO:0007669"/>
    <property type="project" value="UniProtKB-KW"/>
</dbReference>
<accession>A0A4R1SBS7</accession>
<feature type="transmembrane region" description="Helical" evidence="17">
    <location>
        <begin position="394"/>
        <end position="416"/>
    </location>
</feature>
<feature type="transmembrane region" description="Helical" evidence="17">
    <location>
        <begin position="461"/>
        <end position="480"/>
    </location>
</feature>
<feature type="binding site" evidence="16">
    <location>
        <position position="22"/>
    </location>
    <ligand>
        <name>Mg(2+)</name>
        <dbReference type="ChEBI" id="CHEBI:18420"/>
        <label>1</label>
    </ligand>
</feature>
<dbReference type="PROSITE" id="PS51711">
    <property type="entry name" value="G_FEOB"/>
    <property type="match status" value="1"/>
</dbReference>
<dbReference type="CDD" id="cd01879">
    <property type="entry name" value="FeoB"/>
    <property type="match status" value="1"/>
</dbReference>
<keyword evidence="11" id="KW-0406">Ion transport</keyword>
<evidence type="ECO:0000256" key="10">
    <source>
        <dbReference type="ARBA" id="ARBA00023004"/>
    </source>
</evidence>
<dbReference type="InterPro" id="IPR041069">
    <property type="entry name" value="FeoB_Cyto"/>
</dbReference>
<dbReference type="OrthoDB" id="9809127at2"/>
<keyword evidence="9 17" id="KW-1133">Transmembrane helix</keyword>
<dbReference type="NCBIfam" id="TIGR00437">
    <property type="entry name" value="feoB"/>
    <property type="match status" value="1"/>
</dbReference>
<feature type="transmembrane region" description="Helical" evidence="17">
    <location>
        <begin position="428"/>
        <end position="449"/>
    </location>
</feature>
<keyword evidence="13 17" id="KW-0472">Membrane</keyword>
<evidence type="ECO:0000256" key="7">
    <source>
        <dbReference type="ARBA" id="ARBA00022692"/>
    </source>
</evidence>
<dbReference type="InterPro" id="IPR011640">
    <property type="entry name" value="Fe2_transport_prot_B_C"/>
</dbReference>
<dbReference type="Pfam" id="PF07664">
    <property type="entry name" value="FeoB_C"/>
    <property type="match status" value="1"/>
</dbReference>
<protein>
    <recommendedName>
        <fullName evidence="14 17">Ferrous iron transport protein B</fullName>
    </recommendedName>
</protein>